<keyword evidence="5" id="KW-0677">Repeat</keyword>
<evidence type="ECO:0000259" key="13">
    <source>
        <dbReference type="PROSITE" id="PS51846"/>
    </source>
</evidence>
<dbReference type="PANTHER" id="PTHR22777">
    <property type="entry name" value="HEMOLYSIN-RELATED"/>
    <property type="match status" value="1"/>
</dbReference>
<feature type="domain" description="CNNM transmembrane" evidence="13">
    <location>
        <begin position="2"/>
        <end position="181"/>
    </location>
</feature>
<evidence type="ECO:0000313" key="15">
    <source>
        <dbReference type="Proteomes" id="UP000022611"/>
    </source>
</evidence>
<dbReference type="PANTHER" id="PTHR22777:SF32">
    <property type="entry name" value="UPF0053 INNER MEMBRANE PROTEIN YFJD"/>
    <property type="match status" value="1"/>
</dbReference>
<keyword evidence="8 10" id="KW-0472">Membrane</keyword>
<dbReference type="InterPro" id="IPR016169">
    <property type="entry name" value="FAD-bd_PCMH_sub2"/>
</dbReference>
<evidence type="ECO:0000256" key="9">
    <source>
        <dbReference type="PROSITE-ProRule" id="PRU00703"/>
    </source>
</evidence>
<dbReference type="InterPro" id="IPR002550">
    <property type="entry name" value="CNNM"/>
</dbReference>
<evidence type="ECO:0000313" key="14">
    <source>
        <dbReference type="EMBL" id="EXF94846.1"/>
    </source>
</evidence>
<dbReference type="InterPro" id="IPR044751">
    <property type="entry name" value="Ion_transp-like_CBS"/>
</dbReference>
<feature type="domain" description="CBS" evidence="12">
    <location>
        <begin position="263"/>
        <end position="319"/>
    </location>
</feature>
<dbReference type="OrthoDB" id="9797674at2"/>
<dbReference type="InterPro" id="IPR005170">
    <property type="entry name" value="Transptr-assoc_dom"/>
</dbReference>
<keyword evidence="6 10" id="KW-1133">Transmembrane helix</keyword>
<dbReference type="Pfam" id="PF00571">
    <property type="entry name" value="CBS"/>
    <property type="match status" value="1"/>
</dbReference>
<comment type="similarity">
    <text evidence="2">Belongs to the UPF0053 family.</text>
</comment>
<protein>
    <recommendedName>
        <fullName evidence="16">CBS:transporter-associated region</fullName>
    </recommendedName>
</protein>
<evidence type="ECO:0000256" key="4">
    <source>
        <dbReference type="ARBA" id="ARBA00022692"/>
    </source>
</evidence>
<dbReference type="HOGENOM" id="CLU_015237_4_1_6"/>
<dbReference type="SUPFAM" id="SSF56176">
    <property type="entry name" value="FAD-binding/transporter-associated domain-like"/>
    <property type="match status" value="1"/>
</dbReference>
<dbReference type="PATRIC" id="fig|1042209.11.peg.2250"/>
<dbReference type="InterPro" id="IPR036318">
    <property type="entry name" value="FAD-bd_PCMH-like_sf"/>
</dbReference>
<dbReference type="PROSITE" id="PS51371">
    <property type="entry name" value="CBS"/>
    <property type="match status" value="1"/>
</dbReference>
<dbReference type="GO" id="GO:0050660">
    <property type="term" value="F:flavin adenine dinucleotide binding"/>
    <property type="evidence" value="ECO:0007669"/>
    <property type="project" value="InterPro"/>
</dbReference>
<dbReference type="Gene3D" id="3.10.580.10">
    <property type="entry name" value="CBS-domain"/>
    <property type="match status" value="1"/>
</dbReference>
<evidence type="ECO:0000256" key="7">
    <source>
        <dbReference type="ARBA" id="ARBA00023122"/>
    </source>
</evidence>
<dbReference type="EMBL" id="AFOY02000009">
    <property type="protein sequence ID" value="EXF94846.1"/>
    <property type="molecule type" value="Genomic_DNA"/>
</dbReference>
<keyword evidence="3" id="KW-1003">Cell membrane</keyword>
<evidence type="ECO:0000259" key="12">
    <source>
        <dbReference type="PROSITE" id="PS51371"/>
    </source>
</evidence>
<evidence type="ECO:0000256" key="2">
    <source>
        <dbReference type="ARBA" id="ARBA00006337"/>
    </source>
</evidence>
<dbReference type="Pfam" id="PF03471">
    <property type="entry name" value="CorC_HlyC"/>
    <property type="match status" value="1"/>
</dbReference>
<dbReference type="GO" id="GO:0005886">
    <property type="term" value="C:plasma membrane"/>
    <property type="evidence" value="ECO:0007669"/>
    <property type="project" value="UniProtKB-SubCell"/>
</dbReference>
<accession>A0A010RQZ9</accession>
<dbReference type="PROSITE" id="PS51846">
    <property type="entry name" value="CNNM"/>
    <property type="match status" value="1"/>
</dbReference>
<keyword evidence="4 10" id="KW-0812">Transmembrane</keyword>
<organism evidence="14 15">
    <name type="scientific">Pseudomonas fluorescens HK44</name>
    <dbReference type="NCBI Taxonomy" id="1042209"/>
    <lineage>
        <taxon>Bacteria</taxon>
        <taxon>Pseudomonadati</taxon>
        <taxon>Pseudomonadota</taxon>
        <taxon>Gammaproteobacteria</taxon>
        <taxon>Pseudomonadales</taxon>
        <taxon>Pseudomonadaceae</taxon>
        <taxon>Pseudomonas</taxon>
    </lineage>
</organism>
<feature type="transmembrane region" description="Helical" evidence="11">
    <location>
        <begin position="50"/>
        <end position="78"/>
    </location>
</feature>
<gene>
    <name evidence="14" type="ORF">HK44_028370</name>
</gene>
<evidence type="ECO:0008006" key="16">
    <source>
        <dbReference type="Google" id="ProtNLM"/>
    </source>
</evidence>
<evidence type="ECO:0000256" key="8">
    <source>
        <dbReference type="ARBA" id="ARBA00023136"/>
    </source>
</evidence>
<dbReference type="SUPFAM" id="SSF54631">
    <property type="entry name" value="CBS-domain pair"/>
    <property type="match status" value="1"/>
</dbReference>
<feature type="transmembrane region" description="Helical" evidence="11">
    <location>
        <begin position="84"/>
        <end position="103"/>
    </location>
</feature>
<evidence type="ECO:0000256" key="11">
    <source>
        <dbReference type="SAM" id="Phobius"/>
    </source>
</evidence>
<comment type="caution">
    <text evidence="14">The sequence shown here is derived from an EMBL/GenBank/DDBJ whole genome shotgun (WGS) entry which is preliminary data.</text>
</comment>
<dbReference type="RefSeq" id="WP_019692012.1">
    <property type="nucleotide sequence ID" value="NZ_AFOY02000009.1"/>
</dbReference>
<name>A0A010RQZ9_PSEFL</name>
<proteinExistence type="inferred from homology"/>
<evidence type="ECO:0000256" key="3">
    <source>
        <dbReference type="ARBA" id="ARBA00022475"/>
    </source>
</evidence>
<evidence type="ECO:0000256" key="1">
    <source>
        <dbReference type="ARBA" id="ARBA00004651"/>
    </source>
</evidence>
<comment type="subcellular location">
    <subcellularLocation>
        <location evidence="1">Cell membrane</location>
        <topology evidence="1">Multi-pass membrane protein</topology>
    </subcellularLocation>
</comment>
<evidence type="ECO:0000256" key="6">
    <source>
        <dbReference type="ARBA" id="ARBA00022989"/>
    </source>
</evidence>
<dbReference type="CDD" id="cd04590">
    <property type="entry name" value="CBS_pair_CorC_HlyC_assoc"/>
    <property type="match status" value="1"/>
</dbReference>
<keyword evidence="7 9" id="KW-0129">CBS domain</keyword>
<dbReference type="Gene3D" id="3.30.465.10">
    <property type="match status" value="1"/>
</dbReference>
<reference evidence="14 15" key="1">
    <citation type="journal article" date="2011" name="J. Bacteriol.">
        <title>Draft genome sequence of the polycyclic aromatic hydrocarbon-degrading, genetically engineered bioluminescent bioreporter Pseudomonas fluorescens HK44.</title>
        <authorList>
            <person name="Chauhan A."/>
            <person name="Layton A.C."/>
            <person name="Williams D.E."/>
            <person name="Smartt A.E."/>
            <person name="Ripp S."/>
            <person name="Karpinets T.V."/>
            <person name="Brown S.D."/>
            <person name="Sayler G.S."/>
        </authorList>
    </citation>
    <scope>NUCLEOTIDE SEQUENCE [LARGE SCALE GENOMIC DNA]</scope>
    <source>
        <strain evidence="14 15">HK44</strain>
    </source>
</reference>
<dbReference type="AlphaFoldDB" id="A0A010RQZ9"/>
<dbReference type="InterPro" id="IPR000644">
    <property type="entry name" value="CBS_dom"/>
</dbReference>
<dbReference type="eggNOG" id="COG4536">
    <property type="taxonomic scope" value="Bacteria"/>
</dbReference>
<evidence type="ECO:0000256" key="5">
    <source>
        <dbReference type="ARBA" id="ARBA00022737"/>
    </source>
</evidence>
<feature type="transmembrane region" description="Helical" evidence="11">
    <location>
        <begin position="6"/>
        <end position="29"/>
    </location>
</feature>
<feature type="transmembrane region" description="Helical" evidence="11">
    <location>
        <begin position="115"/>
        <end position="137"/>
    </location>
</feature>
<dbReference type="SMART" id="SM01091">
    <property type="entry name" value="CorC_HlyC"/>
    <property type="match status" value="1"/>
</dbReference>
<dbReference type="Proteomes" id="UP000022611">
    <property type="component" value="Unassembled WGS sequence"/>
</dbReference>
<dbReference type="Pfam" id="PF01595">
    <property type="entry name" value="CNNM"/>
    <property type="match status" value="1"/>
</dbReference>
<dbReference type="InterPro" id="IPR046342">
    <property type="entry name" value="CBS_dom_sf"/>
</dbReference>
<evidence type="ECO:0000256" key="10">
    <source>
        <dbReference type="PROSITE-ProRule" id="PRU01193"/>
    </source>
</evidence>
<sequence>MDNLPIGPLLAVLALLILWSGLFTAIEAAHQHLLTQRTASRSGDKPLAKLGFPLNSLIFCNTLCRVLVVVISTLLAIFGWAEKGPWLACLSAAAALLVFADYLPRTLASRYPDAILALGNTLLGVPLKIIYPAAWLLSGISQLLLKPFARKIKVVQQSEDEPPAPQNNGTDHEHAACRPHMLSGIHALDNITVNDILVPRSEVDGINLDDSIEEIIEQLRANKRTRLPVFHSDINQVEAVLNTRQIRHLLPDARLTKEALLDACHEPYFVPESTPLQLQLLNFHKQQRRLGMVVDEYGEVEGIVTLEDILEEIVGEFESQHSLDNPHIHPQADGRLVIEGAASIRELNKSLGWHLPSDGPKTLNGLVTEALETIPDSAVCLKIGRYRLEILETEDNRVSRVLIWHVATGEATSLRSAAKPL</sequence>